<dbReference type="Proteomes" id="UP001157114">
    <property type="component" value="Unassembled WGS sequence"/>
</dbReference>
<dbReference type="Gene3D" id="3.20.20.120">
    <property type="entry name" value="Enolase-like C-terminal domain"/>
    <property type="match status" value="1"/>
</dbReference>
<feature type="domain" description="Mandelate racemase/muconate lactonizing enzyme C-terminal" evidence="2">
    <location>
        <begin position="147"/>
        <end position="251"/>
    </location>
</feature>
<dbReference type="SUPFAM" id="SSF51604">
    <property type="entry name" value="Enolase C-terminal domain-like"/>
    <property type="match status" value="1"/>
</dbReference>
<comment type="caution">
    <text evidence="3">The sequence shown here is derived from an EMBL/GenBank/DDBJ whole genome shotgun (WGS) entry which is preliminary data.</text>
</comment>
<dbReference type="Pfam" id="PF13378">
    <property type="entry name" value="MR_MLE_C"/>
    <property type="match status" value="1"/>
</dbReference>
<dbReference type="SFLD" id="SFLDS00001">
    <property type="entry name" value="Enolase"/>
    <property type="match status" value="1"/>
</dbReference>
<dbReference type="InterPro" id="IPR013342">
    <property type="entry name" value="Mandelate_racemase_C"/>
</dbReference>
<dbReference type="SUPFAM" id="SSF54826">
    <property type="entry name" value="Enolase N-terminal domain-like"/>
    <property type="match status" value="1"/>
</dbReference>
<gene>
    <name evidence="3" type="ORF">MU1_47600</name>
</gene>
<name>A0ABQ6GHJ9_9BACL</name>
<evidence type="ECO:0000313" key="4">
    <source>
        <dbReference type="Proteomes" id="UP001157114"/>
    </source>
</evidence>
<evidence type="ECO:0000313" key="3">
    <source>
        <dbReference type="EMBL" id="GLX70414.1"/>
    </source>
</evidence>
<dbReference type="SMART" id="SM00922">
    <property type="entry name" value="MR_MLE"/>
    <property type="match status" value="1"/>
</dbReference>
<proteinExistence type="predicted"/>
<dbReference type="InterPro" id="IPR029065">
    <property type="entry name" value="Enolase_C-like"/>
</dbReference>
<dbReference type="InterPro" id="IPR036849">
    <property type="entry name" value="Enolase-like_C_sf"/>
</dbReference>
<reference evidence="3 4" key="1">
    <citation type="submission" date="2023-03" db="EMBL/GenBank/DDBJ databases">
        <title>Draft genome sequence of the bacteria which degrade cell wall of Tricholomamatutake.</title>
        <authorList>
            <person name="Konishi Y."/>
            <person name="Fukuta Y."/>
            <person name="Shirasaka N."/>
        </authorList>
    </citation>
    <scope>NUCLEOTIDE SEQUENCE [LARGE SCALE GENOMIC DNA]</scope>
    <source>
        <strain evidence="4">mu1</strain>
    </source>
</reference>
<dbReference type="Gene3D" id="3.30.390.10">
    <property type="entry name" value="Enolase-like, N-terminal domain"/>
    <property type="match status" value="1"/>
</dbReference>
<dbReference type="PANTHER" id="PTHR48080">
    <property type="entry name" value="D-GALACTONATE DEHYDRATASE-RELATED"/>
    <property type="match status" value="1"/>
</dbReference>
<dbReference type="InterPro" id="IPR034593">
    <property type="entry name" value="DgoD-like"/>
</dbReference>
<dbReference type="EMBL" id="BSSQ01000018">
    <property type="protein sequence ID" value="GLX70414.1"/>
    <property type="molecule type" value="Genomic_DNA"/>
</dbReference>
<evidence type="ECO:0000259" key="2">
    <source>
        <dbReference type="SMART" id="SM00922"/>
    </source>
</evidence>
<sequence>MDLSFIQPEWKIEKIEVATLTGERARSAGSNGRLGDHGKSCSVRIARITIDGDTGFGHTGSLTEEMAEAVVGMRLIDLFDPNGRILKPYRIPLEYPILDWIGRRLDKPVYELVSRLNREPGSPLVVPCYDTSLYFDDLHLASEQDAVALLKEEAEQGYAKGHRNFKIKVGRGGRHMPIAEGTQRDIAIIHGVAEVAGPSGRIMIDANNAYNLNLTKEVLAACSDVNLYWVEEAFHEDDALYADLKAWLRERGQNVLIADGEGLASPHLVSWAKNGLVDVLQYDIIYPGFTHWLELGAELDQAGLRSAPHCYGNAYGIYALAHIAAAINHFEFVEHDDITIEGMDTSAYRVEDGMFHVPAKAGFGLAFDEELFASRVETSGWSR</sequence>
<organism evidence="3 4">
    <name type="scientific">Paenibacillus glycanilyticus</name>
    <dbReference type="NCBI Taxonomy" id="126569"/>
    <lineage>
        <taxon>Bacteria</taxon>
        <taxon>Bacillati</taxon>
        <taxon>Bacillota</taxon>
        <taxon>Bacilli</taxon>
        <taxon>Bacillales</taxon>
        <taxon>Paenibacillaceae</taxon>
        <taxon>Paenibacillus</taxon>
    </lineage>
</organism>
<keyword evidence="1" id="KW-0479">Metal-binding</keyword>
<accession>A0ABQ6GHJ9</accession>
<keyword evidence="4" id="KW-1185">Reference proteome</keyword>
<protein>
    <recommendedName>
        <fullName evidence="2">Mandelate racemase/muconate lactonizing enzyme C-terminal domain-containing protein</fullName>
    </recommendedName>
</protein>
<dbReference type="InterPro" id="IPR029017">
    <property type="entry name" value="Enolase-like_N"/>
</dbReference>
<evidence type="ECO:0000256" key="1">
    <source>
        <dbReference type="ARBA" id="ARBA00022723"/>
    </source>
</evidence>